<dbReference type="PANTHER" id="PTHR23033:SF40">
    <property type="entry name" value="APPLE DOMAIN-CONTAINING PROTEIN"/>
    <property type="match status" value="1"/>
</dbReference>
<evidence type="ECO:0000256" key="2">
    <source>
        <dbReference type="ARBA" id="ARBA00004922"/>
    </source>
</evidence>
<evidence type="ECO:0000256" key="9">
    <source>
        <dbReference type="ARBA" id="ARBA00022968"/>
    </source>
</evidence>
<dbReference type="InterPro" id="IPR026050">
    <property type="entry name" value="C1GALT1/C1GALT1_chp1"/>
</dbReference>
<dbReference type="PANTHER" id="PTHR23033">
    <property type="entry name" value="BETA1,3-GALACTOSYLTRANSFERASE"/>
    <property type="match status" value="1"/>
</dbReference>
<evidence type="ECO:0000256" key="1">
    <source>
        <dbReference type="ARBA" id="ARBA00004606"/>
    </source>
</evidence>
<evidence type="ECO:0000256" key="8">
    <source>
        <dbReference type="ARBA" id="ARBA00022741"/>
    </source>
</evidence>
<keyword evidence="5" id="KW-0328">Glycosyltransferase</keyword>
<evidence type="ECO:0000256" key="4">
    <source>
        <dbReference type="ARBA" id="ARBA00012557"/>
    </source>
</evidence>
<keyword evidence="9" id="KW-0735">Signal-anchor</keyword>
<keyword evidence="7" id="KW-0812">Transmembrane</keyword>
<evidence type="ECO:0000256" key="10">
    <source>
        <dbReference type="ARBA" id="ARBA00022989"/>
    </source>
</evidence>
<evidence type="ECO:0000256" key="3">
    <source>
        <dbReference type="ARBA" id="ARBA00006462"/>
    </source>
</evidence>
<dbReference type="Proteomes" id="UP001583186">
    <property type="component" value="Unassembled WGS sequence"/>
</dbReference>
<protein>
    <recommendedName>
        <fullName evidence="4">N-acetylgalactosaminide beta-1,3-galactosyltransferase</fullName>
        <ecNumber evidence="4">2.4.1.122</ecNumber>
    </recommendedName>
</protein>
<evidence type="ECO:0000256" key="5">
    <source>
        <dbReference type="ARBA" id="ARBA00022676"/>
    </source>
</evidence>
<evidence type="ECO:0000313" key="14">
    <source>
        <dbReference type="Proteomes" id="UP001583186"/>
    </source>
</evidence>
<dbReference type="EMBL" id="JAWCUI010000038">
    <property type="protein sequence ID" value="KAL1893338.1"/>
    <property type="molecule type" value="Genomic_DNA"/>
</dbReference>
<evidence type="ECO:0000256" key="7">
    <source>
        <dbReference type="ARBA" id="ARBA00022692"/>
    </source>
</evidence>
<accession>A0ABR3Z029</accession>
<dbReference type="InterPro" id="IPR003378">
    <property type="entry name" value="Fringe-like_glycosylTrfase"/>
</dbReference>
<keyword evidence="10" id="KW-1133">Transmembrane helix</keyword>
<gene>
    <name evidence="13" type="ORF">Sste5346_006516</name>
</gene>
<keyword evidence="6" id="KW-0808">Transferase</keyword>
<organism evidence="13 14">
    <name type="scientific">Sporothrix stenoceras</name>
    <dbReference type="NCBI Taxonomy" id="5173"/>
    <lineage>
        <taxon>Eukaryota</taxon>
        <taxon>Fungi</taxon>
        <taxon>Dikarya</taxon>
        <taxon>Ascomycota</taxon>
        <taxon>Pezizomycotina</taxon>
        <taxon>Sordariomycetes</taxon>
        <taxon>Sordariomycetidae</taxon>
        <taxon>Ophiostomatales</taxon>
        <taxon>Ophiostomataceae</taxon>
        <taxon>Sporothrix</taxon>
    </lineage>
</organism>
<comment type="subcellular location">
    <subcellularLocation>
        <location evidence="1">Membrane</location>
        <topology evidence="1">Single-pass type II membrane protein</topology>
    </subcellularLocation>
</comment>
<comment type="similarity">
    <text evidence="3">Belongs to the glycosyltransferase 31 family. Beta3-Gal-T subfamily.</text>
</comment>
<feature type="domain" description="Fringe-like glycosyltransferase" evidence="12">
    <location>
        <begin position="200"/>
        <end position="348"/>
    </location>
</feature>
<comment type="pathway">
    <text evidence="2">Protein modification; protein glycosylation.</text>
</comment>
<dbReference type="Gene3D" id="3.90.550.50">
    <property type="match status" value="1"/>
</dbReference>
<keyword evidence="11" id="KW-0472">Membrane</keyword>
<dbReference type="EC" id="2.4.1.122" evidence="4"/>
<sequence>MVISRARARAWRRVLFLFAALALTYCMLPLDNTCRLAVRRLFYIPRQRTFSREQLLSRTAPHPVDLATDVALIIKTGFGTRDRLPGTLKFLDGKDDNDTEADNGHIFGSILVVGDFATQPGQHYSCNGEELPVNDVVGLTIQRAGPIPNTKKNPTKLGNYTILQNAINDGDDALALSLSRQFGWELDAMKFISSLELAYHTFPDKKWYILADDDTYLVRPALRKFLGQFHSDCEHYLGNAVGGWEGRFGHGGSSIMLSQGAMRRLFFDHPRTATEAHRTALTTGMGDSLLANTLMKVGIYIAEEHSPLFNGETPETTKIRPDRFCLPVLTFHSLRSPGQTLEVNRVLRKRTQPILWRDIWTMYGGPSLESFIMTPHRVNWDHVGSLDEHTTTE</sequence>
<name>A0ABR3Z029_9PEZI</name>
<dbReference type="Pfam" id="PF02434">
    <property type="entry name" value="Fringe"/>
    <property type="match status" value="1"/>
</dbReference>
<evidence type="ECO:0000256" key="6">
    <source>
        <dbReference type="ARBA" id="ARBA00022679"/>
    </source>
</evidence>
<comment type="caution">
    <text evidence="13">The sequence shown here is derived from an EMBL/GenBank/DDBJ whole genome shotgun (WGS) entry which is preliminary data.</text>
</comment>
<keyword evidence="8" id="KW-0547">Nucleotide-binding</keyword>
<evidence type="ECO:0000259" key="12">
    <source>
        <dbReference type="Pfam" id="PF02434"/>
    </source>
</evidence>
<evidence type="ECO:0000256" key="11">
    <source>
        <dbReference type="ARBA" id="ARBA00023136"/>
    </source>
</evidence>
<keyword evidence="14" id="KW-1185">Reference proteome</keyword>
<reference evidence="13 14" key="1">
    <citation type="journal article" date="2024" name="IMA Fungus">
        <title>IMA Genome - F19 : A genome assembly and annotation guide to empower mycologists, including annotated draft genome sequences of Ceratocystis pirilliformis, Diaporthe australafricana, Fusarium ophioides, Paecilomyces lecythidis, and Sporothrix stenoceras.</title>
        <authorList>
            <person name="Aylward J."/>
            <person name="Wilson A.M."/>
            <person name="Visagie C.M."/>
            <person name="Spraker J."/>
            <person name="Barnes I."/>
            <person name="Buitendag C."/>
            <person name="Ceriani C."/>
            <person name="Del Mar Angel L."/>
            <person name="du Plessis D."/>
            <person name="Fuchs T."/>
            <person name="Gasser K."/>
            <person name="Kramer D."/>
            <person name="Li W."/>
            <person name="Munsamy K."/>
            <person name="Piso A."/>
            <person name="Price J.L."/>
            <person name="Sonnekus B."/>
            <person name="Thomas C."/>
            <person name="van der Nest A."/>
            <person name="van Dijk A."/>
            <person name="van Heerden A."/>
            <person name="van Vuuren N."/>
            <person name="Yilmaz N."/>
            <person name="Duong T.A."/>
            <person name="van der Merwe N.A."/>
            <person name="Wingfield M.J."/>
            <person name="Wingfield B.D."/>
        </authorList>
    </citation>
    <scope>NUCLEOTIDE SEQUENCE [LARGE SCALE GENOMIC DNA]</scope>
    <source>
        <strain evidence="13 14">CMW 5346</strain>
    </source>
</reference>
<evidence type="ECO:0000313" key="13">
    <source>
        <dbReference type="EMBL" id="KAL1893338.1"/>
    </source>
</evidence>
<proteinExistence type="inferred from homology"/>